<evidence type="ECO:0000256" key="3">
    <source>
        <dbReference type="ARBA" id="ARBA00013514"/>
    </source>
</evidence>
<evidence type="ECO:0000256" key="2">
    <source>
        <dbReference type="ARBA" id="ARBA00009957"/>
    </source>
</evidence>
<feature type="signal peptide" evidence="7">
    <location>
        <begin position="1"/>
        <end position="25"/>
    </location>
</feature>
<dbReference type="InterPro" id="IPR043253">
    <property type="entry name" value="NmS"/>
</dbReference>
<evidence type="ECO:0000256" key="4">
    <source>
        <dbReference type="ARBA" id="ARBA00022525"/>
    </source>
</evidence>
<dbReference type="PANTHER" id="PTHR32414:SF2">
    <property type="entry name" value="NEUROMEDIN-S"/>
    <property type="match status" value="1"/>
</dbReference>
<reference evidence="8" key="1">
    <citation type="submission" date="2022-12" db="EMBL/GenBank/DDBJ databases">
        <authorList>
            <person name="Alioto T."/>
            <person name="Alioto T."/>
            <person name="Gomez Garrido J."/>
        </authorList>
    </citation>
    <scope>NUCLEOTIDE SEQUENCE</scope>
</reference>
<keyword evidence="5 7" id="KW-0732">Signal</keyword>
<dbReference type="PROSITE" id="PS00967">
    <property type="entry name" value="NMU"/>
    <property type="match status" value="1"/>
</dbReference>
<evidence type="ECO:0000256" key="7">
    <source>
        <dbReference type="SAM" id="SignalP"/>
    </source>
</evidence>
<dbReference type="AlphaFoldDB" id="A0AA35P3Z6"/>
<protein>
    <recommendedName>
        <fullName evidence="3">Neuromedin-S</fullName>
    </recommendedName>
</protein>
<dbReference type="InterPro" id="IPR018070">
    <property type="entry name" value="Neuromedin-U_amidation-site"/>
</dbReference>
<keyword evidence="4" id="KW-0964">Secreted</keyword>
<keyword evidence="9" id="KW-1185">Reference proteome</keyword>
<feature type="chain" id="PRO_5041381184" description="Neuromedin-S" evidence="7">
    <location>
        <begin position="26"/>
        <end position="128"/>
    </location>
</feature>
<dbReference type="Proteomes" id="UP001178461">
    <property type="component" value="Chromosome 4"/>
</dbReference>
<comment type="subcellular location">
    <subcellularLocation>
        <location evidence="1">Secreted</location>
    </subcellularLocation>
</comment>
<gene>
    <name evidence="8" type="ORF">PODLI_1B036761</name>
</gene>
<accession>A0AA35P3Z6</accession>
<evidence type="ECO:0000256" key="5">
    <source>
        <dbReference type="ARBA" id="ARBA00022729"/>
    </source>
</evidence>
<name>A0AA35P3Z6_9SAUR</name>
<sequence>MKRHAPPFPLIFVIYCVCTARFTSGFPQPFDDYLGESDIPKSKICRSVMDLCNSMFNGMQIDEENNQEIYKRFLFHYSRAQDPTYPLKTGESQLAAEEFLKKDSLDTLGRPFFLFRPRNGRTVDNGGE</sequence>
<evidence type="ECO:0000313" key="8">
    <source>
        <dbReference type="EMBL" id="CAI5772090.1"/>
    </source>
</evidence>
<evidence type="ECO:0000256" key="1">
    <source>
        <dbReference type="ARBA" id="ARBA00004613"/>
    </source>
</evidence>
<dbReference type="PANTHER" id="PTHR32414">
    <property type="entry name" value="NEUROMEDIN-S"/>
    <property type="match status" value="1"/>
</dbReference>
<dbReference type="GO" id="GO:0005576">
    <property type="term" value="C:extracellular region"/>
    <property type="evidence" value="ECO:0007669"/>
    <property type="project" value="UniProtKB-SubCell"/>
</dbReference>
<evidence type="ECO:0000313" key="9">
    <source>
        <dbReference type="Proteomes" id="UP001178461"/>
    </source>
</evidence>
<comment type="similarity">
    <text evidence="2">Belongs to the NmU family.</text>
</comment>
<organism evidence="8 9">
    <name type="scientific">Podarcis lilfordi</name>
    <name type="common">Lilford's wall lizard</name>
    <dbReference type="NCBI Taxonomy" id="74358"/>
    <lineage>
        <taxon>Eukaryota</taxon>
        <taxon>Metazoa</taxon>
        <taxon>Chordata</taxon>
        <taxon>Craniata</taxon>
        <taxon>Vertebrata</taxon>
        <taxon>Euteleostomi</taxon>
        <taxon>Lepidosauria</taxon>
        <taxon>Squamata</taxon>
        <taxon>Bifurcata</taxon>
        <taxon>Unidentata</taxon>
        <taxon>Episquamata</taxon>
        <taxon>Laterata</taxon>
        <taxon>Lacertibaenia</taxon>
        <taxon>Lacertidae</taxon>
        <taxon>Podarcis</taxon>
    </lineage>
</organism>
<keyword evidence="6" id="KW-0027">Amidation</keyword>
<proteinExistence type="inferred from homology"/>
<evidence type="ECO:0000256" key="6">
    <source>
        <dbReference type="ARBA" id="ARBA00022815"/>
    </source>
</evidence>
<dbReference type="EMBL" id="OX395129">
    <property type="protein sequence ID" value="CAI5772090.1"/>
    <property type="molecule type" value="Genomic_DNA"/>
</dbReference>